<dbReference type="Pfam" id="PF03704">
    <property type="entry name" value="BTAD"/>
    <property type="match status" value="1"/>
</dbReference>
<dbReference type="Pfam" id="PF00486">
    <property type="entry name" value="Trans_reg_C"/>
    <property type="match status" value="1"/>
</dbReference>
<feature type="DNA-binding region" description="OmpR/PhoB-type" evidence="6">
    <location>
        <begin position="14"/>
        <end position="121"/>
    </location>
</feature>
<evidence type="ECO:0000313" key="9">
    <source>
        <dbReference type="EMBL" id="QHK20090.1"/>
    </source>
</evidence>
<dbReference type="KEGG" id="psey:GU243_10495"/>
<reference evidence="9 10" key="1">
    <citation type="submission" date="2020-01" db="EMBL/GenBank/DDBJ databases">
        <title>Pseudarthrobacter psychrotolerans sp. nov., isolated from antarctic soil.</title>
        <authorList>
            <person name="Shin Y."/>
            <person name="Park W."/>
        </authorList>
    </citation>
    <scope>NUCLEOTIDE SEQUENCE [LARGE SCALE GENOMIC DNA]</scope>
    <source>
        <strain evidence="9 10">YJ56</strain>
    </source>
</reference>
<feature type="domain" description="Response regulatory" evidence="7">
    <location>
        <begin position="288"/>
        <end position="402"/>
    </location>
</feature>
<dbReference type="Proteomes" id="UP000464186">
    <property type="component" value="Chromosome"/>
</dbReference>
<sequence>MISVDLAVSDDTMPFVLTGPGPGRLDVRIIGPLRIQRGDAALGYGELGGPKPRQILELLLLNLGAPVSKDRLIHILWAGQAPPEALPTLESYVSVLRRRLQPGMGKDGPLRTVTGGYMLDRSLVDLDLDRFETLVRRAESAVPQRAIVLLQEALDLASAPLMGDELLPSWAEGERTRHAARVFRARILAAESALAVGRTRLAATWAREAVADDPLSEQAWTALVLGLEQGGQPTEALRAFEQCRRIMDREMGCAPGPVLRSIYARLLEATAHTTVPVSGSTPDSQKIRVMTINGHRTFTELLAVALDREPDMLSVGTADSAQSGVDLVRELAPDVVILDNLLRDDDGVAAALSIRAAAPRTRIVMLAPTPGAQRQAAAAGICALLPKDGSLAMSLNAVRRKTSDVHGR</sequence>
<dbReference type="InterPro" id="IPR051677">
    <property type="entry name" value="AfsR-DnrI-RedD_regulator"/>
</dbReference>
<dbReference type="AlphaFoldDB" id="A0A6P1NNT3"/>
<dbReference type="InterPro" id="IPR005158">
    <property type="entry name" value="BTAD"/>
</dbReference>
<keyword evidence="4" id="KW-0804">Transcription</keyword>
<dbReference type="SUPFAM" id="SSF48452">
    <property type="entry name" value="TPR-like"/>
    <property type="match status" value="1"/>
</dbReference>
<proteinExistence type="inferred from homology"/>
<accession>A0A6P1NNT3</accession>
<dbReference type="InterPro" id="IPR011990">
    <property type="entry name" value="TPR-like_helical_dom_sf"/>
</dbReference>
<keyword evidence="10" id="KW-1185">Reference proteome</keyword>
<keyword evidence="2" id="KW-0805">Transcription regulation</keyword>
<evidence type="ECO:0000256" key="1">
    <source>
        <dbReference type="ARBA" id="ARBA00005820"/>
    </source>
</evidence>
<dbReference type="GO" id="GO:0000160">
    <property type="term" value="P:phosphorelay signal transduction system"/>
    <property type="evidence" value="ECO:0007669"/>
    <property type="project" value="InterPro"/>
</dbReference>
<dbReference type="GO" id="GO:0006355">
    <property type="term" value="P:regulation of DNA-templated transcription"/>
    <property type="evidence" value="ECO:0007669"/>
    <property type="project" value="InterPro"/>
</dbReference>
<dbReference type="InterPro" id="IPR016032">
    <property type="entry name" value="Sig_transdc_resp-reg_C-effctor"/>
</dbReference>
<dbReference type="Gene3D" id="1.25.40.10">
    <property type="entry name" value="Tetratricopeptide repeat domain"/>
    <property type="match status" value="1"/>
</dbReference>
<dbReference type="GO" id="GO:0003677">
    <property type="term" value="F:DNA binding"/>
    <property type="evidence" value="ECO:0007669"/>
    <property type="project" value="UniProtKB-UniRule"/>
</dbReference>
<dbReference type="SMART" id="SM01043">
    <property type="entry name" value="BTAD"/>
    <property type="match status" value="1"/>
</dbReference>
<dbReference type="SUPFAM" id="SSF52172">
    <property type="entry name" value="CheY-like"/>
    <property type="match status" value="1"/>
</dbReference>
<evidence type="ECO:0000259" key="8">
    <source>
        <dbReference type="PROSITE" id="PS51755"/>
    </source>
</evidence>
<feature type="modified residue" description="4-aspartylphosphate" evidence="5">
    <location>
        <position position="339"/>
    </location>
</feature>
<dbReference type="SMART" id="SM00448">
    <property type="entry name" value="REC"/>
    <property type="match status" value="1"/>
</dbReference>
<dbReference type="PROSITE" id="PS50110">
    <property type="entry name" value="RESPONSE_REGULATORY"/>
    <property type="match status" value="1"/>
</dbReference>
<feature type="domain" description="OmpR/PhoB-type" evidence="8">
    <location>
        <begin position="14"/>
        <end position="121"/>
    </location>
</feature>
<dbReference type="SMART" id="SM00862">
    <property type="entry name" value="Trans_reg_C"/>
    <property type="match status" value="1"/>
</dbReference>
<dbReference type="InterPro" id="IPR011006">
    <property type="entry name" value="CheY-like_superfamily"/>
</dbReference>
<dbReference type="PANTHER" id="PTHR35807:SF1">
    <property type="entry name" value="TRANSCRIPTIONAL REGULATOR REDD"/>
    <property type="match status" value="1"/>
</dbReference>
<evidence type="ECO:0000256" key="6">
    <source>
        <dbReference type="PROSITE-ProRule" id="PRU01091"/>
    </source>
</evidence>
<dbReference type="Gene3D" id="1.10.10.10">
    <property type="entry name" value="Winged helix-like DNA-binding domain superfamily/Winged helix DNA-binding domain"/>
    <property type="match status" value="1"/>
</dbReference>
<keyword evidence="3 6" id="KW-0238">DNA-binding</keyword>
<dbReference type="PANTHER" id="PTHR35807">
    <property type="entry name" value="TRANSCRIPTIONAL REGULATOR REDD-RELATED"/>
    <property type="match status" value="1"/>
</dbReference>
<dbReference type="InterPro" id="IPR036388">
    <property type="entry name" value="WH-like_DNA-bd_sf"/>
</dbReference>
<protein>
    <submittedName>
        <fullName evidence="9">Response regulator</fullName>
    </submittedName>
</protein>
<dbReference type="InterPro" id="IPR001867">
    <property type="entry name" value="OmpR/PhoB-type_DNA-bd"/>
</dbReference>
<gene>
    <name evidence="9" type="ORF">GU243_10495</name>
</gene>
<dbReference type="Gene3D" id="3.40.50.2300">
    <property type="match status" value="1"/>
</dbReference>
<evidence type="ECO:0000256" key="2">
    <source>
        <dbReference type="ARBA" id="ARBA00023015"/>
    </source>
</evidence>
<dbReference type="EMBL" id="CP047898">
    <property type="protein sequence ID" value="QHK20090.1"/>
    <property type="molecule type" value="Genomic_DNA"/>
</dbReference>
<dbReference type="Pfam" id="PF00072">
    <property type="entry name" value="Response_reg"/>
    <property type="match status" value="1"/>
</dbReference>
<dbReference type="InterPro" id="IPR001789">
    <property type="entry name" value="Sig_transdc_resp-reg_receiver"/>
</dbReference>
<evidence type="ECO:0000256" key="4">
    <source>
        <dbReference type="ARBA" id="ARBA00023163"/>
    </source>
</evidence>
<evidence type="ECO:0000256" key="3">
    <source>
        <dbReference type="ARBA" id="ARBA00023125"/>
    </source>
</evidence>
<evidence type="ECO:0000256" key="5">
    <source>
        <dbReference type="PROSITE-ProRule" id="PRU00169"/>
    </source>
</evidence>
<dbReference type="PROSITE" id="PS51755">
    <property type="entry name" value="OMPR_PHOB"/>
    <property type="match status" value="1"/>
</dbReference>
<keyword evidence="5" id="KW-0597">Phosphoprotein</keyword>
<evidence type="ECO:0000259" key="7">
    <source>
        <dbReference type="PROSITE" id="PS50110"/>
    </source>
</evidence>
<dbReference type="SUPFAM" id="SSF46894">
    <property type="entry name" value="C-terminal effector domain of the bipartite response regulators"/>
    <property type="match status" value="1"/>
</dbReference>
<comment type="similarity">
    <text evidence="1">Belongs to the AfsR/DnrI/RedD regulatory family.</text>
</comment>
<evidence type="ECO:0000313" key="10">
    <source>
        <dbReference type="Proteomes" id="UP000464186"/>
    </source>
</evidence>
<name>A0A6P1NNT3_9MICC</name>
<organism evidence="9 10">
    <name type="scientific">Pseudarthrobacter psychrotolerans</name>
    <dbReference type="NCBI Taxonomy" id="2697569"/>
    <lineage>
        <taxon>Bacteria</taxon>
        <taxon>Bacillati</taxon>
        <taxon>Actinomycetota</taxon>
        <taxon>Actinomycetes</taxon>
        <taxon>Micrococcales</taxon>
        <taxon>Micrococcaceae</taxon>
        <taxon>Pseudarthrobacter</taxon>
    </lineage>
</organism>